<evidence type="ECO:0000313" key="3">
    <source>
        <dbReference type="Proteomes" id="UP000095284"/>
    </source>
</evidence>
<evidence type="ECO:0000313" key="2">
    <source>
        <dbReference type="EMBL" id="CAG9128434.1"/>
    </source>
</evidence>
<protein>
    <submittedName>
        <fullName evidence="1">(pine wood nematode) hypothetical protein</fullName>
    </submittedName>
</protein>
<evidence type="ECO:0000313" key="1">
    <source>
        <dbReference type="EMBL" id="CAD5233400.1"/>
    </source>
</evidence>
<reference evidence="2" key="2">
    <citation type="submission" date="2020-08" db="EMBL/GenBank/DDBJ databases">
        <authorList>
            <person name="Kikuchi T."/>
        </authorList>
    </citation>
    <scope>NUCLEOTIDE SEQUENCE</scope>
    <source>
        <strain evidence="1">Ka4C1</strain>
    </source>
</reference>
<dbReference type="EMBL" id="CAJFCV020000006">
    <property type="protein sequence ID" value="CAG9128434.1"/>
    <property type="molecule type" value="Genomic_DNA"/>
</dbReference>
<organism evidence="3 5">
    <name type="scientific">Bursaphelenchus xylophilus</name>
    <name type="common">Pinewood nematode worm</name>
    <name type="synonym">Aphelenchoides xylophilus</name>
    <dbReference type="NCBI Taxonomy" id="6326"/>
    <lineage>
        <taxon>Eukaryota</taxon>
        <taxon>Metazoa</taxon>
        <taxon>Ecdysozoa</taxon>
        <taxon>Nematoda</taxon>
        <taxon>Chromadorea</taxon>
        <taxon>Rhabditida</taxon>
        <taxon>Tylenchina</taxon>
        <taxon>Tylenchomorpha</taxon>
        <taxon>Aphelenchoidea</taxon>
        <taxon>Aphelenchoididae</taxon>
        <taxon>Bursaphelenchus</taxon>
    </lineage>
</organism>
<evidence type="ECO:0000313" key="5">
    <source>
        <dbReference type="WBParaSite" id="BXY_0511000.1"/>
    </source>
</evidence>
<reference evidence="5" key="1">
    <citation type="submission" date="2016-11" db="UniProtKB">
        <authorList>
            <consortium name="WormBaseParasite"/>
        </authorList>
    </citation>
    <scope>IDENTIFICATION</scope>
</reference>
<proteinExistence type="predicted"/>
<gene>
    <name evidence="1" type="ORF">BXYJ_LOCUS13491</name>
</gene>
<dbReference type="Proteomes" id="UP000582659">
    <property type="component" value="Unassembled WGS sequence"/>
</dbReference>
<evidence type="ECO:0000313" key="4">
    <source>
        <dbReference type="Proteomes" id="UP000659654"/>
    </source>
</evidence>
<dbReference type="Proteomes" id="UP000659654">
    <property type="component" value="Unassembled WGS sequence"/>
</dbReference>
<dbReference type="WBParaSite" id="BXY_0511000.1">
    <property type="protein sequence ID" value="BXY_0511000.1"/>
    <property type="gene ID" value="BXY_0511000"/>
</dbReference>
<accession>A0A1I7RWJ7</accession>
<keyword evidence="4" id="KW-1185">Reference proteome</keyword>
<sequence>MVRHYLHLKQLPIPELPSQCLEQVVGLSGLSNDPNIWVSPDYQKDILKKKKENKNQKSASSGCGGDCVPFHLGMSATVFGDPIV</sequence>
<dbReference type="Proteomes" id="UP000095284">
    <property type="component" value="Unplaced"/>
</dbReference>
<name>A0A1I7RWJ7_BURXY</name>
<dbReference type="AlphaFoldDB" id="A0A1I7RWJ7"/>
<dbReference type="EMBL" id="CAJFDI010000006">
    <property type="protein sequence ID" value="CAD5233400.1"/>
    <property type="molecule type" value="Genomic_DNA"/>
</dbReference>